<evidence type="ECO:0000313" key="12">
    <source>
        <dbReference type="EMBL" id="KAF0745779.1"/>
    </source>
</evidence>
<evidence type="ECO:0000256" key="9">
    <source>
        <dbReference type="ARBA" id="ARBA00023136"/>
    </source>
</evidence>
<dbReference type="GO" id="GO:0048278">
    <property type="term" value="P:vesicle docking"/>
    <property type="evidence" value="ECO:0007669"/>
    <property type="project" value="TreeGrafter"/>
</dbReference>
<dbReference type="InterPro" id="IPR010989">
    <property type="entry name" value="SNARE"/>
</dbReference>
<evidence type="ECO:0000256" key="8">
    <source>
        <dbReference type="ARBA" id="ARBA00023054"/>
    </source>
</evidence>
<protein>
    <recommendedName>
        <fullName evidence="11">t-SNARE coiled-coil homology domain-containing protein</fullName>
    </recommendedName>
</protein>
<feature type="domain" description="T-SNARE coiled-coil homology" evidence="11">
    <location>
        <begin position="215"/>
        <end position="277"/>
    </location>
</feature>
<dbReference type="PROSITE" id="PS50192">
    <property type="entry name" value="T_SNARE"/>
    <property type="match status" value="1"/>
</dbReference>
<accession>A0A6G0XYF4</accession>
<evidence type="ECO:0000256" key="10">
    <source>
        <dbReference type="SAM" id="Phobius"/>
    </source>
</evidence>
<sequence length="311" mass="36247">MAHRDLTMRFREQRRLANRRHPLRIQAKRGVGYAPSVPRWLAPQEKEHILMNVDLGASRAYGDSKPEWTELLNNINTIVRQLELKMDFLQKIHTRRLMVRFDESEAQHDHDIDMATREILTLFRQSENALNKISSGSSSKTSVADRQIRMNIQRSLASKLQEMSSRFRRTQREFMNTLKDQQHKFDPFYLEDGLDRKSSRTGDAAYQLAMLSDESYSIQAREKEIQRIAKSIVDLSIVFKEVANMVIDQGTVVDCIDYNMTLVVSRMESGLRELHRAEKYQSNSRSTRCIHILLALIAFFFCVLVLKHSGR</sequence>
<dbReference type="GO" id="GO:0000139">
    <property type="term" value="C:Golgi membrane"/>
    <property type="evidence" value="ECO:0007669"/>
    <property type="project" value="UniProtKB-SubCell"/>
</dbReference>
<dbReference type="Gene3D" id="1.20.58.70">
    <property type="match status" value="1"/>
</dbReference>
<dbReference type="GO" id="GO:0031201">
    <property type="term" value="C:SNARE complex"/>
    <property type="evidence" value="ECO:0007669"/>
    <property type="project" value="TreeGrafter"/>
</dbReference>
<dbReference type="SUPFAM" id="SSF47661">
    <property type="entry name" value="t-snare proteins"/>
    <property type="match status" value="1"/>
</dbReference>
<comment type="caution">
    <text evidence="12">The sequence shown here is derived from an EMBL/GenBank/DDBJ whole genome shotgun (WGS) entry which is preliminary data.</text>
</comment>
<comment type="subcellular location">
    <subcellularLocation>
        <location evidence="1">Golgi apparatus membrane</location>
        <topology evidence="1">Single-pass type IV membrane protein</topology>
    </subcellularLocation>
</comment>
<evidence type="ECO:0000256" key="7">
    <source>
        <dbReference type="ARBA" id="ARBA00023034"/>
    </source>
</evidence>
<dbReference type="SMART" id="SM00397">
    <property type="entry name" value="t_SNARE"/>
    <property type="match status" value="1"/>
</dbReference>
<comment type="similarity">
    <text evidence="2">Belongs to the syntaxin family.</text>
</comment>
<keyword evidence="7" id="KW-0333">Golgi apparatus</keyword>
<evidence type="ECO:0000256" key="4">
    <source>
        <dbReference type="ARBA" id="ARBA00022692"/>
    </source>
</evidence>
<evidence type="ECO:0000256" key="1">
    <source>
        <dbReference type="ARBA" id="ARBA00004409"/>
    </source>
</evidence>
<dbReference type="CDD" id="cd15845">
    <property type="entry name" value="SNARE_syntaxin16"/>
    <property type="match status" value="1"/>
</dbReference>
<evidence type="ECO:0000259" key="11">
    <source>
        <dbReference type="PROSITE" id="PS50192"/>
    </source>
</evidence>
<gene>
    <name evidence="12" type="ORF">Ae201684_000226</name>
</gene>
<reference evidence="12 13" key="1">
    <citation type="submission" date="2019-07" db="EMBL/GenBank/DDBJ databases">
        <title>Genomics analysis of Aphanomyces spp. identifies a new class of oomycete effector associated with host adaptation.</title>
        <authorList>
            <person name="Gaulin E."/>
        </authorList>
    </citation>
    <scope>NUCLEOTIDE SEQUENCE [LARGE SCALE GENOMIC DNA]</scope>
    <source>
        <strain evidence="12 13">ATCC 201684</strain>
    </source>
</reference>
<keyword evidence="9 10" id="KW-0472">Membrane</keyword>
<dbReference type="GO" id="GO:0000149">
    <property type="term" value="F:SNARE binding"/>
    <property type="evidence" value="ECO:0007669"/>
    <property type="project" value="TreeGrafter"/>
</dbReference>
<keyword evidence="3" id="KW-0813">Transport</keyword>
<evidence type="ECO:0000256" key="6">
    <source>
        <dbReference type="ARBA" id="ARBA00022989"/>
    </source>
</evidence>
<dbReference type="VEuPathDB" id="FungiDB:AeMF1_016388"/>
<dbReference type="InterPro" id="IPR006012">
    <property type="entry name" value="Syntaxin/epimorphin_CS"/>
</dbReference>
<dbReference type="EMBL" id="VJMJ01000001">
    <property type="protein sequence ID" value="KAF0745779.1"/>
    <property type="molecule type" value="Genomic_DNA"/>
</dbReference>
<dbReference type="GO" id="GO:0006886">
    <property type="term" value="P:intracellular protein transport"/>
    <property type="evidence" value="ECO:0007669"/>
    <property type="project" value="InterPro"/>
</dbReference>
<name>A0A6G0XYF4_9STRA</name>
<dbReference type="Proteomes" id="UP000481153">
    <property type="component" value="Unassembled WGS sequence"/>
</dbReference>
<evidence type="ECO:0000256" key="3">
    <source>
        <dbReference type="ARBA" id="ARBA00022448"/>
    </source>
</evidence>
<dbReference type="GO" id="GO:0005484">
    <property type="term" value="F:SNAP receptor activity"/>
    <property type="evidence" value="ECO:0007669"/>
    <property type="project" value="InterPro"/>
</dbReference>
<keyword evidence="5" id="KW-0653">Protein transport</keyword>
<feature type="transmembrane region" description="Helical" evidence="10">
    <location>
        <begin position="290"/>
        <end position="306"/>
    </location>
</feature>
<dbReference type="AlphaFoldDB" id="A0A6G0XYF4"/>
<dbReference type="GO" id="GO:0006906">
    <property type="term" value="P:vesicle fusion"/>
    <property type="evidence" value="ECO:0007669"/>
    <property type="project" value="TreeGrafter"/>
</dbReference>
<keyword evidence="6 10" id="KW-1133">Transmembrane helix</keyword>
<evidence type="ECO:0000256" key="2">
    <source>
        <dbReference type="ARBA" id="ARBA00009063"/>
    </source>
</evidence>
<dbReference type="PANTHER" id="PTHR19957">
    <property type="entry name" value="SYNTAXIN"/>
    <property type="match status" value="1"/>
</dbReference>
<keyword evidence="8" id="KW-0175">Coiled coil</keyword>
<dbReference type="PANTHER" id="PTHR19957:SF83">
    <property type="entry name" value="SYNTAXIN-16"/>
    <property type="match status" value="1"/>
</dbReference>
<dbReference type="PROSITE" id="PS00914">
    <property type="entry name" value="SYNTAXIN"/>
    <property type="match status" value="1"/>
</dbReference>
<keyword evidence="13" id="KW-1185">Reference proteome</keyword>
<keyword evidence="4 10" id="KW-0812">Transmembrane</keyword>
<evidence type="ECO:0000313" key="13">
    <source>
        <dbReference type="Proteomes" id="UP000481153"/>
    </source>
</evidence>
<proteinExistence type="inferred from homology"/>
<organism evidence="12 13">
    <name type="scientific">Aphanomyces euteiches</name>
    <dbReference type="NCBI Taxonomy" id="100861"/>
    <lineage>
        <taxon>Eukaryota</taxon>
        <taxon>Sar</taxon>
        <taxon>Stramenopiles</taxon>
        <taxon>Oomycota</taxon>
        <taxon>Saprolegniomycetes</taxon>
        <taxon>Saprolegniales</taxon>
        <taxon>Verrucalvaceae</taxon>
        <taxon>Aphanomyces</taxon>
    </lineage>
</organism>
<dbReference type="InterPro" id="IPR045242">
    <property type="entry name" value="Syntaxin"/>
</dbReference>
<dbReference type="InterPro" id="IPR000727">
    <property type="entry name" value="T_SNARE_dom"/>
</dbReference>
<dbReference type="Pfam" id="PF05739">
    <property type="entry name" value="SNARE"/>
    <property type="match status" value="1"/>
</dbReference>
<evidence type="ECO:0000256" key="5">
    <source>
        <dbReference type="ARBA" id="ARBA00022927"/>
    </source>
</evidence>